<organism evidence="9 10">
    <name type="scientific">Clavelina lepadiformis</name>
    <name type="common">Light-bulb sea squirt</name>
    <name type="synonym">Ascidia lepadiformis</name>
    <dbReference type="NCBI Taxonomy" id="159417"/>
    <lineage>
        <taxon>Eukaryota</taxon>
        <taxon>Metazoa</taxon>
        <taxon>Chordata</taxon>
        <taxon>Tunicata</taxon>
        <taxon>Ascidiacea</taxon>
        <taxon>Aplousobranchia</taxon>
        <taxon>Clavelinidae</taxon>
        <taxon>Clavelina</taxon>
    </lineage>
</organism>
<evidence type="ECO:0000256" key="5">
    <source>
        <dbReference type="ARBA" id="ARBA00023121"/>
    </source>
</evidence>
<name>A0ABP0H2U1_CLALP</name>
<accession>A0ABP0H2U1</accession>
<proteinExistence type="inferred from homology"/>
<comment type="similarity">
    <text evidence="2">Belongs to the sorting nexin family.</text>
</comment>
<evidence type="ECO:0000256" key="4">
    <source>
        <dbReference type="ARBA" id="ARBA00022927"/>
    </source>
</evidence>
<sequence>MNVVTIPKSHTVSEHGKVYTVYEISVTIQGRTHYIQKRYSELFYIYKILKKQGVTPPFPPKQMRNQAAKVIENRRIGLQQYLQWILNHDPLCNTLLDLLNIPHLYSNVVQSMDSLDTGAAEISHCSVISYEAGNNFISPVDDPQDCIVSSVLTALYNGT</sequence>
<keyword evidence="3" id="KW-0813">Transport</keyword>
<dbReference type="PROSITE" id="PS50195">
    <property type="entry name" value="PX"/>
    <property type="match status" value="1"/>
</dbReference>
<dbReference type="EMBL" id="CAWYQH010000163">
    <property type="protein sequence ID" value="CAK8696855.1"/>
    <property type="molecule type" value="Genomic_DNA"/>
</dbReference>
<gene>
    <name evidence="9" type="ORF">CVLEPA_LOCUS30168</name>
</gene>
<dbReference type="Gene3D" id="3.30.1520.10">
    <property type="entry name" value="Phox-like domain"/>
    <property type="match status" value="1"/>
</dbReference>
<evidence type="ECO:0000256" key="3">
    <source>
        <dbReference type="ARBA" id="ARBA00022448"/>
    </source>
</evidence>
<keyword evidence="6" id="KW-0472">Membrane</keyword>
<evidence type="ECO:0000256" key="2">
    <source>
        <dbReference type="ARBA" id="ARBA00010883"/>
    </source>
</evidence>
<dbReference type="PANTHER" id="PTHR15813:SF9">
    <property type="entry name" value="PX DOMAIN-CONTAINING PROTEIN"/>
    <property type="match status" value="1"/>
</dbReference>
<evidence type="ECO:0000256" key="7">
    <source>
        <dbReference type="ARBA" id="ARBA00023329"/>
    </source>
</evidence>
<reference evidence="9 10" key="1">
    <citation type="submission" date="2024-02" db="EMBL/GenBank/DDBJ databases">
        <authorList>
            <person name="Daric V."/>
            <person name="Darras S."/>
        </authorList>
    </citation>
    <scope>NUCLEOTIDE SEQUENCE [LARGE SCALE GENOMIC DNA]</scope>
</reference>
<keyword evidence="10" id="KW-1185">Reference proteome</keyword>
<dbReference type="InterPro" id="IPR052467">
    <property type="entry name" value="Sorting_nexin_PX-domain"/>
</dbReference>
<evidence type="ECO:0000313" key="10">
    <source>
        <dbReference type="Proteomes" id="UP001642483"/>
    </source>
</evidence>
<keyword evidence="7" id="KW-0968">Cytoplasmic vesicle</keyword>
<comment type="caution">
    <text evidence="9">The sequence shown here is derived from an EMBL/GenBank/DDBJ whole genome shotgun (WGS) entry which is preliminary data.</text>
</comment>
<dbReference type="InterPro" id="IPR001683">
    <property type="entry name" value="PX_dom"/>
</dbReference>
<dbReference type="SUPFAM" id="SSF64268">
    <property type="entry name" value="PX domain"/>
    <property type="match status" value="1"/>
</dbReference>
<evidence type="ECO:0000256" key="1">
    <source>
        <dbReference type="ARBA" id="ARBA00004180"/>
    </source>
</evidence>
<keyword evidence="4" id="KW-0653">Protein transport</keyword>
<protein>
    <recommendedName>
        <fullName evidence="8">PX domain-containing protein</fullName>
    </recommendedName>
</protein>
<comment type="subcellular location">
    <subcellularLocation>
        <location evidence="1">Cytoplasmic vesicle membrane</location>
        <topology evidence="1">Peripheral membrane protein</topology>
        <orientation evidence="1">Cytoplasmic side</orientation>
    </subcellularLocation>
</comment>
<evidence type="ECO:0000256" key="6">
    <source>
        <dbReference type="ARBA" id="ARBA00023136"/>
    </source>
</evidence>
<evidence type="ECO:0000259" key="8">
    <source>
        <dbReference type="PROSITE" id="PS50195"/>
    </source>
</evidence>
<dbReference type="Pfam" id="PF00787">
    <property type="entry name" value="PX"/>
    <property type="match status" value="1"/>
</dbReference>
<dbReference type="InterPro" id="IPR036871">
    <property type="entry name" value="PX_dom_sf"/>
</dbReference>
<dbReference type="SMART" id="SM00312">
    <property type="entry name" value="PX"/>
    <property type="match status" value="1"/>
</dbReference>
<evidence type="ECO:0000313" key="9">
    <source>
        <dbReference type="EMBL" id="CAK8696855.1"/>
    </source>
</evidence>
<dbReference type="Proteomes" id="UP001642483">
    <property type="component" value="Unassembled WGS sequence"/>
</dbReference>
<feature type="domain" description="PX" evidence="8">
    <location>
        <begin position="1"/>
        <end position="115"/>
    </location>
</feature>
<keyword evidence="5" id="KW-0446">Lipid-binding</keyword>
<dbReference type="PANTHER" id="PTHR15813">
    <property type="entry name" value="SORTING NEXIN-22 AND 24"/>
    <property type="match status" value="1"/>
</dbReference>